<evidence type="ECO:0000313" key="2">
    <source>
        <dbReference type="Proteomes" id="UP000254209"/>
    </source>
</evidence>
<accession>A0A376BUV2</accession>
<name>A0A376BUV2_9NEIS</name>
<dbReference type="Proteomes" id="UP000254209">
    <property type="component" value="Unassembled WGS sequence"/>
</dbReference>
<dbReference type="STRING" id="1120980.GCA_000745955_00321"/>
<dbReference type="EMBL" id="UFSO01000003">
    <property type="protein sequence ID" value="SSY80730.1"/>
    <property type="molecule type" value="Genomic_DNA"/>
</dbReference>
<gene>
    <name evidence="1" type="ORF">NCTC10283_02291</name>
</gene>
<proteinExistence type="predicted"/>
<reference evidence="1 2" key="1">
    <citation type="submission" date="2018-06" db="EMBL/GenBank/DDBJ databases">
        <authorList>
            <consortium name="Pathogen Informatics"/>
            <person name="Doyle S."/>
        </authorList>
    </citation>
    <scope>NUCLEOTIDE SEQUENCE [LARGE SCALE GENOMIC DNA]</scope>
    <source>
        <strain evidence="1 2">NCTC10283</strain>
    </source>
</reference>
<sequence>MLNQLIDYKQRAQDFWQTWLAAYPNFQHLSAPEVMEQSNEILQQYLPDISLELENANLSASDNVFTHSTIVFTAHGVIGRFIQVQAVCTQAPKNLPCPVRGFRQAMPDIGNFMMGMNGFELAVNDIVVKLDVWREMPALEIAFTKTIDDEFVPHAQNMTFIMLDHILGEWNSAVKIGAVDFIPQANDEFEPLDTLPEKLRQTWLALGRNGAYPEPEWQYAVAQVEEDGEQDALVLTRNQSANSLLGRADMAWTLAITCEIGSEDDVQAAYDLQDEFDSYAQQNQQGIPTLSVMNLSQGMRTVFAVTSEPEILLAQAEKLCAKFSHLNTQINCEYDPNWVHYRQ</sequence>
<organism evidence="1 2">
    <name type="scientific">Alysiella crassa</name>
    <dbReference type="NCBI Taxonomy" id="153491"/>
    <lineage>
        <taxon>Bacteria</taxon>
        <taxon>Pseudomonadati</taxon>
        <taxon>Pseudomonadota</taxon>
        <taxon>Betaproteobacteria</taxon>
        <taxon>Neisseriales</taxon>
        <taxon>Neisseriaceae</taxon>
        <taxon>Alysiella</taxon>
    </lineage>
</organism>
<dbReference type="OrthoDB" id="8610708at2"/>
<dbReference type="RefSeq" id="WP_034291010.1">
    <property type="nucleotide sequence ID" value="NZ_CP091519.2"/>
</dbReference>
<keyword evidence="2" id="KW-1185">Reference proteome</keyword>
<protein>
    <submittedName>
        <fullName evidence="1">Uncharacterized protein</fullName>
    </submittedName>
</protein>
<dbReference type="AlphaFoldDB" id="A0A376BUV2"/>
<evidence type="ECO:0000313" key="1">
    <source>
        <dbReference type="EMBL" id="SSY80730.1"/>
    </source>
</evidence>